<evidence type="ECO:0000313" key="4">
    <source>
        <dbReference type="Proteomes" id="UP001168167"/>
    </source>
</evidence>
<accession>A0ABT7QKH1</accession>
<dbReference type="Proteomes" id="UP001168167">
    <property type="component" value="Unassembled WGS sequence"/>
</dbReference>
<feature type="signal peptide" evidence="2">
    <location>
        <begin position="1"/>
        <end position="21"/>
    </location>
</feature>
<keyword evidence="2" id="KW-0732">Signal</keyword>
<dbReference type="PANTHER" id="PTHR12558">
    <property type="entry name" value="CELL DIVISION CYCLE 16,23,27"/>
    <property type="match status" value="1"/>
</dbReference>
<dbReference type="Pfam" id="PF13432">
    <property type="entry name" value="TPR_16"/>
    <property type="match status" value="1"/>
</dbReference>
<organism evidence="3 4">
    <name type="scientific">Candidatus Doriopsillibacter californiensis</name>
    <dbReference type="NCBI Taxonomy" id="2970740"/>
    <lineage>
        <taxon>Bacteria</taxon>
        <taxon>Pseudomonadati</taxon>
        <taxon>Pseudomonadota</taxon>
        <taxon>Gammaproteobacteria</taxon>
        <taxon>Candidatus Tethybacterales</taxon>
        <taxon>Candidatus Persebacteraceae</taxon>
        <taxon>Candidatus Doriopsillibacter</taxon>
    </lineage>
</organism>
<sequence length="505" mass="56410">MKKMLRILLAFLLFLTPVAVANSGDNMTDAMRALFLSANGRHDEAAETFARLGKILKDANLMRDASQEAWRAKMPEAALKYARQWEDFGGGKAALNWQTAILLWQERYHRAELILAKLAGQATDEELFELLRRAPDKQQAAAIGNRQLSQTVEGRLFVVNLALVAEEWALAESAIAEGLKRGGKEIDFYLLRARLAGLSARNSAPALAQLEKYRDSGCAGWADGCTEASLVHAYRLFSEGNVNWRQPLLEAVVVASESALQTGQFFESLGMLVRAERYYEKISSQFFHARLGLVRISRNNGNFQEALDILNKSAVANDHEFMLREMTAANLLEEMEGVKASYDRIVAARRTSPENPDLLYSQSLLAESIGDIDGALDTLREMTRLHPQRADGWNALGYVMADHNRNLETAEKYIKRALSIDSNDRNILDSMGWVLYRQGKLLKALNFLQQAAAKGSPPPTEIAAHLGEVHWMLGNKHQAQRIFEEAAVREPDNSVLNETIKRLGI</sequence>
<gene>
    <name evidence="3" type="ORF">NQX30_01865</name>
</gene>
<dbReference type="PROSITE" id="PS50005">
    <property type="entry name" value="TPR"/>
    <property type="match status" value="1"/>
</dbReference>
<dbReference type="SUPFAM" id="SSF81901">
    <property type="entry name" value="HCP-like"/>
    <property type="match status" value="1"/>
</dbReference>
<dbReference type="PANTHER" id="PTHR12558:SF13">
    <property type="entry name" value="CELL DIVISION CYCLE PROTEIN 27 HOMOLOG"/>
    <property type="match status" value="1"/>
</dbReference>
<protein>
    <submittedName>
        <fullName evidence="3">Tetratricopeptide repeat protein</fullName>
    </submittedName>
</protein>
<proteinExistence type="predicted"/>
<reference evidence="3" key="1">
    <citation type="submission" date="2022-08" db="EMBL/GenBank/DDBJ databases">
        <authorList>
            <person name="Dzunkova M."/>
            <person name="La Clair J."/>
            <person name="Tyml T."/>
            <person name="Doud D."/>
            <person name="Schulz F."/>
            <person name="Piquer S."/>
            <person name="Porcel Sanchis D."/>
            <person name="Osborn A."/>
            <person name="Robinson D."/>
            <person name="Louie K.B."/>
            <person name="Bowen B.P."/>
            <person name="Bowers R."/>
            <person name="Lee J."/>
            <person name="Arnau Llombart V."/>
            <person name="Diaz Villanueva W."/>
            <person name="Gosliner T."/>
            <person name="Northen T."/>
            <person name="Cheng J.-F."/>
            <person name="Burkart M.D."/>
            <person name="Woyke T."/>
        </authorList>
    </citation>
    <scope>NUCLEOTIDE SEQUENCE</scope>
    <source>
        <strain evidence="3">Df01</strain>
    </source>
</reference>
<dbReference type="InterPro" id="IPR019734">
    <property type="entry name" value="TPR_rpt"/>
</dbReference>
<dbReference type="EMBL" id="JANQAO010000001">
    <property type="protein sequence ID" value="MDM5147127.1"/>
    <property type="molecule type" value="Genomic_DNA"/>
</dbReference>
<keyword evidence="1" id="KW-0802">TPR repeat</keyword>
<evidence type="ECO:0000313" key="3">
    <source>
        <dbReference type="EMBL" id="MDM5147127.1"/>
    </source>
</evidence>
<dbReference type="InterPro" id="IPR011990">
    <property type="entry name" value="TPR-like_helical_dom_sf"/>
</dbReference>
<evidence type="ECO:0000256" key="1">
    <source>
        <dbReference type="PROSITE-ProRule" id="PRU00339"/>
    </source>
</evidence>
<feature type="chain" id="PRO_5045644426" evidence="2">
    <location>
        <begin position="22"/>
        <end position="505"/>
    </location>
</feature>
<comment type="caution">
    <text evidence="3">The sequence shown here is derived from an EMBL/GenBank/DDBJ whole genome shotgun (WGS) entry which is preliminary data.</text>
</comment>
<evidence type="ECO:0000256" key="2">
    <source>
        <dbReference type="SAM" id="SignalP"/>
    </source>
</evidence>
<name>A0ABT7QKH1_9GAMM</name>
<keyword evidence="4" id="KW-1185">Reference proteome</keyword>
<dbReference type="SMART" id="SM00028">
    <property type="entry name" value="TPR"/>
    <property type="match status" value="5"/>
</dbReference>
<feature type="repeat" description="TPR" evidence="1">
    <location>
        <begin position="460"/>
        <end position="493"/>
    </location>
</feature>
<dbReference type="Gene3D" id="1.25.40.10">
    <property type="entry name" value="Tetratricopeptide repeat domain"/>
    <property type="match status" value="2"/>
</dbReference>
<reference evidence="3" key="2">
    <citation type="journal article" date="2023" name="Microbiome">
        <title>Synthase-selected sorting approach identifies a beta-lactone synthase in a nudibranch symbiotic bacterium.</title>
        <authorList>
            <person name="Dzunkova M."/>
            <person name="La Clair J.J."/>
            <person name="Tyml T."/>
            <person name="Doud D."/>
            <person name="Schulz F."/>
            <person name="Piquer-Esteban S."/>
            <person name="Porcel Sanchis D."/>
            <person name="Osborn A."/>
            <person name="Robinson D."/>
            <person name="Louie K.B."/>
            <person name="Bowen B.P."/>
            <person name="Bowers R.M."/>
            <person name="Lee J."/>
            <person name="Arnau V."/>
            <person name="Diaz-Villanueva W."/>
            <person name="Stepanauskas R."/>
            <person name="Gosliner T."/>
            <person name="Date S.V."/>
            <person name="Northen T.R."/>
            <person name="Cheng J.F."/>
            <person name="Burkart M.D."/>
            <person name="Woyke T."/>
        </authorList>
    </citation>
    <scope>NUCLEOTIDE SEQUENCE</scope>
    <source>
        <strain evidence="3">Df01</strain>
    </source>
</reference>